<dbReference type="STRING" id="946362.F2UQC5"/>
<proteinExistence type="inferred from homology"/>
<dbReference type="InterPro" id="IPR002401">
    <property type="entry name" value="Cyt_P450_E_grp-I"/>
</dbReference>
<protein>
    <submittedName>
        <fullName evidence="5">Uncharacterized protein</fullName>
    </submittedName>
</protein>
<sequence length="469" mass="49071">MWLGGCVLVLVLGLVAQRCDVVRAEVVMEEDDGGALHINTSSLEQPVLLNGVDLGQMLLLAQEQQRTLQRQQRINAEQAQQLDAMSSTLCRLDPREPSADTTTITGLNLGKDNKWSGGVRAQTGLLYGIPYSLGSVLIIDPWTNTADTTTISGLSDDGGGGGGGDAAWSGGVLAPSGLIFGLPYSTTAVLIIDPATNTTDTTTMAGLPSTEGKWRSGVLADNGLIYGVPSAATSVLVIDPVAMVADATTITGLDSGDNKWFDGVQAANGLIYCPPGHADGVLIIDPATNATDTTTISGFGTGLFKWYGTVLVDSGLVYAIPDYSSSSVLIINPQTNATDTTTITGLTTPGLVTAVLAPNGRIVGVPSYSSAALIIDPATNTTVQLTLPEKSEPTLFLDTTVDAFAFMPFSTGRRNCIGNNFATHEIRVAMCQLLRRFKFVDAGHEPVLQSAIVLRSANGVKVKIQPLDS</sequence>
<dbReference type="PANTHER" id="PTHR24291:SF201">
    <property type="entry name" value="CYTOCHROME P450, FAMILY 4, SUBFAMILY B, POLYPEPTIDE 7"/>
    <property type="match status" value="1"/>
</dbReference>
<dbReference type="SUPFAM" id="SSF50969">
    <property type="entry name" value="YVTN repeat-like/Quinoprotein amine dehydrogenase"/>
    <property type="match status" value="1"/>
</dbReference>
<dbReference type="OrthoDB" id="10260017at2759"/>
<dbReference type="GO" id="GO:0020037">
    <property type="term" value="F:heme binding"/>
    <property type="evidence" value="ECO:0007669"/>
    <property type="project" value="InterPro"/>
</dbReference>
<dbReference type="SUPFAM" id="SSF48264">
    <property type="entry name" value="Cytochrome P450"/>
    <property type="match status" value="1"/>
</dbReference>
<keyword evidence="2 3" id="KW-0349">Heme</keyword>
<comment type="cofactor">
    <cofactor evidence="2">
        <name>heme</name>
        <dbReference type="ChEBI" id="CHEBI:30413"/>
    </cofactor>
</comment>
<dbReference type="PANTHER" id="PTHR24291">
    <property type="entry name" value="CYTOCHROME P450 FAMILY 4"/>
    <property type="match status" value="1"/>
</dbReference>
<dbReference type="Proteomes" id="UP000007799">
    <property type="component" value="Unassembled WGS sequence"/>
</dbReference>
<dbReference type="InterPro" id="IPR001128">
    <property type="entry name" value="Cyt_P450"/>
</dbReference>
<evidence type="ECO:0000256" key="1">
    <source>
        <dbReference type="ARBA" id="ARBA00010617"/>
    </source>
</evidence>
<keyword evidence="4" id="KW-0732">Signal</keyword>
<dbReference type="InterPro" id="IPR050196">
    <property type="entry name" value="Cytochrome_P450_Monoox"/>
</dbReference>
<dbReference type="InterPro" id="IPR011044">
    <property type="entry name" value="Quino_amine_DH_bsu"/>
</dbReference>
<dbReference type="PRINTS" id="PR00463">
    <property type="entry name" value="EP450I"/>
</dbReference>
<comment type="similarity">
    <text evidence="1 3">Belongs to the cytochrome P450 family.</text>
</comment>
<dbReference type="Pfam" id="PF00067">
    <property type="entry name" value="p450"/>
    <property type="match status" value="1"/>
</dbReference>
<dbReference type="GeneID" id="16069280"/>
<evidence type="ECO:0000256" key="2">
    <source>
        <dbReference type="PIRSR" id="PIRSR602401-1"/>
    </source>
</evidence>
<dbReference type="InterPro" id="IPR017972">
    <property type="entry name" value="Cyt_P450_CS"/>
</dbReference>
<dbReference type="PROSITE" id="PS00086">
    <property type="entry name" value="CYTOCHROME_P450"/>
    <property type="match status" value="1"/>
</dbReference>
<dbReference type="GO" id="GO:0005506">
    <property type="term" value="F:iron ion binding"/>
    <property type="evidence" value="ECO:0007669"/>
    <property type="project" value="InterPro"/>
</dbReference>
<feature type="binding site" description="axial binding residue" evidence="2">
    <location>
        <position position="416"/>
    </location>
    <ligand>
        <name>heme</name>
        <dbReference type="ChEBI" id="CHEBI:30413"/>
    </ligand>
    <ligandPart>
        <name>Fe</name>
        <dbReference type="ChEBI" id="CHEBI:18248"/>
    </ligandPart>
</feature>
<evidence type="ECO:0000313" key="5">
    <source>
        <dbReference type="EMBL" id="EGD79793.1"/>
    </source>
</evidence>
<dbReference type="KEGG" id="sre:PTSG_10778"/>
<dbReference type="EMBL" id="GL832988">
    <property type="protein sequence ID" value="EGD79793.1"/>
    <property type="molecule type" value="Genomic_DNA"/>
</dbReference>
<evidence type="ECO:0000313" key="6">
    <source>
        <dbReference type="Proteomes" id="UP000007799"/>
    </source>
</evidence>
<name>F2UQC5_SALR5</name>
<dbReference type="Gene3D" id="1.10.630.10">
    <property type="entry name" value="Cytochrome P450"/>
    <property type="match status" value="1"/>
</dbReference>
<feature type="chain" id="PRO_5003290889" evidence="4">
    <location>
        <begin position="25"/>
        <end position="469"/>
    </location>
</feature>
<organism evidence="6">
    <name type="scientific">Salpingoeca rosetta (strain ATCC 50818 / BSB-021)</name>
    <dbReference type="NCBI Taxonomy" id="946362"/>
    <lineage>
        <taxon>Eukaryota</taxon>
        <taxon>Choanoflagellata</taxon>
        <taxon>Craspedida</taxon>
        <taxon>Salpingoecidae</taxon>
        <taxon>Salpingoeca</taxon>
    </lineage>
</organism>
<dbReference type="GO" id="GO:0004497">
    <property type="term" value="F:monooxygenase activity"/>
    <property type="evidence" value="ECO:0007669"/>
    <property type="project" value="UniProtKB-KW"/>
</dbReference>
<keyword evidence="2 3" id="KW-0408">Iron</keyword>
<dbReference type="AlphaFoldDB" id="F2UQC5"/>
<keyword evidence="3" id="KW-0503">Monooxygenase</keyword>
<keyword evidence="6" id="KW-1185">Reference proteome</keyword>
<evidence type="ECO:0000256" key="4">
    <source>
        <dbReference type="SAM" id="SignalP"/>
    </source>
</evidence>
<keyword evidence="2 3" id="KW-0479">Metal-binding</keyword>
<dbReference type="GO" id="GO:0016705">
    <property type="term" value="F:oxidoreductase activity, acting on paired donors, with incorporation or reduction of molecular oxygen"/>
    <property type="evidence" value="ECO:0007669"/>
    <property type="project" value="InterPro"/>
</dbReference>
<dbReference type="InParanoid" id="F2UQC5"/>
<dbReference type="InterPro" id="IPR036396">
    <property type="entry name" value="Cyt_P450_sf"/>
</dbReference>
<gene>
    <name evidence="5" type="ORF">PTSG_10778</name>
</gene>
<reference evidence="5" key="1">
    <citation type="submission" date="2009-08" db="EMBL/GenBank/DDBJ databases">
        <title>Annotation of Salpingoeca rosetta.</title>
        <authorList>
            <consortium name="The Broad Institute Genome Sequencing Platform"/>
            <person name="Russ C."/>
            <person name="Cuomo C."/>
            <person name="Burger G."/>
            <person name="Gray M.W."/>
            <person name="Holland P.W.H."/>
            <person name="King N."/>
            <person name="Lang F.B.F."/>
            <person name="Roger A.J."/>
            <person name="Ruiz-Trillo I."/>
            <person name="Young S.K."/>
            <person name="Zeng Q."/>
            <person name="Gargeya S."/>
            <person name="Alvarado L."/>
            <person name="Berlin A."/>
            <person name="Chapman S.B."/>
            <person name="Chen Z."/>
            <person name="Freedman E."/>
            <person name="Gellesch M."/>
            <person name="Goldberg J."/>
            <person name="Griggs A."/>
            <person name="Gujja S."/>
            <person name="Heilman E."/>
            <person name="Heiman D."/>
            <person name="Howarth C."/>
            <person name="Mehta T."/>
            <person name="Neiman D."/>
            <person name="Pearson M."/>
            <person name="Roberts A."/>
            <person name="Saif S."/>
            <person name="Shea T."/>
            <person name="Shenoy N."/>
            <person name="Sisk P."/>
            <person name="Stolte C."/>
            <person name="Sykes S."/>
            <person name="White J."/>
            <person name="Yandava C."/>
            <person name="Haas B."/>
            <person name="Nusbaum C."/>
            <person name="Birren B."/>
        </authorList>
    </citation>
    <scope>NUCLEOTIDE SEQUENCE [LARGE SCALE GENOMIC DNA]</scope>
    <source>
        <strain evidence="5">ATCC 50818</strain>
    </source>
</reference>
<dbReference type="eggNOG" id="KOG0157">
    <property type="taxonomic scope" value="Eukaryota"/>
</dbReference>
<accession>F2UQC5</accession>
<dbReference type="RefSeq" id="XP_004988742.1">
    <property type="nucleotide sequence ID" value="XM_004988685.1"/>
</dbReference>
<keyword evidence="3" id="KW-0560">Oxidoreductase</keyword>
<evidence type="ECO:0000256" key="3">
    <source>
        <dbReference type="RuleBase" id="RU000461"/>
    </source>
</evidence>
<feature type="signal peptide" evidence="4">
    <location>
        <begin position="1"/>
        <end position="24"/>
    </location>
</feature>